<protein>
    <submittedName>
        <fullName evidence="2">Uncharacterized protein</fullName>
    </submittedName>
</protein>
<evidence type="ECO:0000313" key="2">
    <source>
        <dbReference type="EMBL" id="MFC4988923.1"/>
    </source>
</evidence>
<evidence type="ECO:0000313" key="3">
    <source>
        <dbReference type="Proteomes" id="UP001595925"/>
    </source>
</evidence>
<dbReference type="InterPro" id="IPR057175">
    <property type="entry name" value="DUF7853"/>
</dbReference>
<dbReference type="AlphaFoldDB" id="A0ABD5QGX3"/>
<gene>
    <name evidence="2" type="ORF">ACFPFO_14345</name>
</gene>
<dbReference type="Pfam" id="PF25251">
    <property type="entry name" value="DUF7853"/>
    <property type="match status" value="1"/>
</dbReference>
<organism evidence="2 3">
    <name type="scientific">Saliphagus infecundisoli</name>
    <dbReference type="NCBI Taxonomy" id="1849069"/>
    <lineage>
        <taxon>Archaea</taxon>
        <taxon>Methanobacteriati</taxon>
        <taxon>Methanobacteriota</taxon>
        <taxon>Stenosarchaea group</taxon>
        <taxon>Halobacteria</taxon>
        <taxon>Halobacteriales</taxon>
        <taxon>Natrialbaceae</taxon>
        <taxon>Saliphagus</taxon>
    </lineage>
</organism>
<sequence>MTASTERRGVTLSLSHEEQWLLHHLMLDRMELEARSPETDPPSMDVYRIFDKLEAGTHWFTRQECRRLRDELDRYVDARDTPDRDRPTARRLLDRLDGEGTPRGSISHAGP</sequence>
<proteinExistence type="predicted"/>
<dbReference type="Proteomes" id="UP001595925">
    <property type="component" value="Unassembled WGS sequence"/>
</dbReference>
<feature type="region of interest" description="Disordered" evidence="1">
    <location>
        <begin position="78"/>
        <end position="111"/>
    </location>
</feature>
<reference evidence="2 3" key="1">
    <citation type="journal article" date="2019" name="Int. J. Syst. Evol. Microbiol.">
        <title>The Global Catalogue of Microorganisms (GCM) 10K type strain sequencing project: providing services to taxonomists for standard genome sequencing and annotation.</title>
        <authorList>
            <consortium name="The Broad Institute Genomics Platform"/>
            <consortium name="The Broad Institute Genome Sequencing Center for Infectious Disease"/>
            <person name="Wu L."/>
            <person name="Ma J."/>
        </authorList>
    </citation>
    <scope>NUCLEOTIDE SEQUENCE [LARGE SCALE GENOMIC DNA]</scope>
    <source>
        <strain evidence="2 3">CGMCC 1.15824</strain>
    </source>
</reference>
<dbReference type="RefSeq" id="WP_224828362.1">
    <property type="nucleotide sequence ID" value="NZ_JAIVEF010000006.1"/>
</dbReference>
<keyword evidence="3" id="KW-1185">Reference proteome</keyword>
<evidence type="ECO:0000256" key="1">
    <source>
        <dbReference type="SAM" id="MobiDB-lite"/>
    </source>
</evidence>
<name>A0ABD5QGX3_9EURY</name>
<accession>A0ABD5QGX3</accession>
<comment type="caution">
    <text evidence="2">The sequence shown here is derived from an EMBL/GenBank/DDBJ whole genome shotgun (WGS) entry which is preliminary data.</text>
</comment>
<feature type="compositionally biased region" description="Basic and acidic residues" evidence="1">
    <location>
        <begin position="78"/>
        <end position="100"/>
    </location>
</feature>
<dbReference type="EMBL" id="JBHSJG010000038">
    <property type="protein sequence ID" value="MFC4988923.1"/>
    <property type="molecule type" value="Genomic_DNA"/>
</dbReference>